<dbReference type="OrthoDB" id="1001765at2759"/>
<dbReference type="Pfam" id="PF13668">
    <property type="entry name" value="Ferritin_2"/>
    <property type="match status" value="1"/>
</dbReference>
<organism evidence="1 2">
    <name type="scientific">Zasmidium cellare ATCC 36951</name>
    <dbReference type="NCBI Taxonomy" id="1080233"/>
    <lineage>
        <taxon>Eukaryota</taxon>
        <taxon>Fungi</taxon>
        <taxon>Dikarya</taxon>
        <taxon>Ascomycota</taxon>
        <taxon>Pezizomycotina</taxon>
        <taxon>Dothideomycetes</taxon>
        <taxon>Dothideomycetidae</taxon>
        <taxon>Mycosphaerellales</taxon>
        <taxon>Mycosphaerellaceae</taxon>
        <taxon>Zasmidium</taxon>
    </lineage>
</organism>
<protein>
    <submittedName>
        <fullName evidence="1">Uncharacterized protein</fullName>
    </submittedName>
</protein>
<dbReference type="RefSeq" id="XP_033663343.1">
    <property type="nucleotide sequence ID" value="XM_033818109.1"/>
</dbReference>
<dbReference type="Proteomes" id="UP000799537">
    <property type="component" value="Unassembled WGS sequence"/>
</dbReference>
<evidence type="ECO:0000313" key="2">
    <source>
        <dbReference type="Proteomes" id="UP000799537"/>
    </source>
</evidence>
<keyword evidence="2" id="KW-1185">Reference proteome</keyword>
<dbReference type="EMBL" id="ML993613">
    <property type="protein sequence ID" value="KAF2162454.1"/>
    <property type="molecule type" value="Genomic_DNA"/>
</dbReference>
<sequence length="340" mass="36675">MPALSLPVAALPTAQPSSTIVPGQTLLYNNYSGVAPPFPGNVQGASLPTACGKPGPDDVLWQNLLAAEWIVFSFYQQAVERFDAASFTSLDLPNTTFERIIEIRDNEAGHLNAFYDQISNASTKPGPCSYDFGVTAPGSWLALQVLIEVSLMAFLTGLAQEAKLPSTGAALVAVAEVESRHNTWALIEAWNLNPFSGPIDTAYPYADQILASTNAFVVNGSCPKENPPYPYPNQHLPALDWNRKNETGHTGTDITFTFTEQKALFDDDGEYFAVFFHALANISVPFDPKKRTSRVPADFDAGKGIVIAVIADQWGAPTKESCVTAPLILLQQPGSITQLV</sequence>
<gene>
    <name evidence="1" type="ORF">M409DRAFT_69063</name>
</gene>
<evidence type="ECO:0000313" key="1">
    <source>
        <dbReference type="EMBL" id="KAF2162454.1"/>
    </source>
</evidence>
<dbReference type="GeneID" id="54571381"/>
<reference evidence="1" key="1">
    <citation type="journal article" date="2020" name="Stud. Mycol.">
        <title>101 Dothideomycetes genomes: a test case for predicting lifestyles and emergence of pathogens.</title>
        <authorList>
            <person name="Haridas S."/>
            <person name="Albert R."/>
            <person name="Binder M."/>
            <person name="Bloem J."/>
            <person name="Labutti K."/>
            <person name="Salamov A."/>
            <person name="Andreopoulos B."/>
            <person name="Baker S."/>
            <person name="Barry K."/>
            <person name="Bills G."/>
            <person name="Bluhm B."/>
            <person name="Cannon C."/>
            <person name="Castanera R."/>
            <person name="Culley D."/>
            <person name="Daum C."/>
            <person name="Ezra D."/>
            <person name="Gonzalez J."/>
            <person name="Henrissat B."/>
            <person name="Kuo A."/>
            <person name="Liang C."/>
            <person name="Lipzen A."/>
            <person name="Lutzoni F."/>
            <person name="Magnuson J."/>
            <person name="Mondo S."/>
            <person name="Nolan M."/>
            <person name="Ohm R."/>
            <person name="Pangilinan J."/>
            <person name="Park H.-J."/>
            <person name="Ramirez L."/>
            <person name="Alfaro M."/>
            <person name="Sun H."/>
            <person name="Tritt A."/>
            <person name="Yoshinaga Y."/>
            <person name="Zwiers L.-H."/>
            <person name="Turgeon B."/>
            <person name="Goodwin S."/>
            <person name="Spatafora J."/>
            <person name="Crous P."/>
            <person name="Grigoriev I."/>
        </authorList>
    </citation>
    <scope>NUCLEOTIDE SEQUENCE</scope>
    <source>
        <strain evidence="1">ATCC 36951</strain>
    </source>
</reference>
<name>A0A6A6C5R9_ZASCE</name>
<dbReference type="AlphaFoldDB" id="A0A6A6C5R9"/>
<proteinExistence type="predicted"/>
<accession>A0A6A6C5R9</accession>